<dbReference type="EMBL" id="DWXN01000012">
    <property type="protein sequence ID" value="HJB75249.1"/>
    <property type="molecule type" value="Genomic_DNA"/>
</dbReference>
<name>A0A9D2MJL8_9FIRM</name>
<reference evidence="2" key="2">
    <citation type="submission" date="2021-04" db="EMBL/GenBank/DDBJ databases">
        <authorList>
            <person name="Gilroy R."/>
        </authorList>
    </citation>
    <scope>NUCLEOTIDE SEQUENCE</scope>
    <source>
        <strain evidence="2">CHK188-16595</strain>
    </source>
</reference>
<feature type="transmembrane region" description="Helical" evidence="1">
    <location>
        <begin position="136"/>
        <end position="152"/>
    </location>
</feature>
<protein>
    <submittedName>
        <fullName evidence="2">Stage III sporulation protein AB</fullName>
    </submittedName>
</protein>
<keyword evidence="1" id="KW-0812">Transmembrane</keyword>
<reference evidence="2" key="1">
    <citation type="journal article" date="2021" name="PeerJ">
        <title>Extensive microbial diversity within the chicken gut microbiome revealed by metagenomics and culture.</title>
        <authorList>
            <person name="Gilroy R."/>
            <person name="Ravi A."/>
            <person name="Getino M."/>
            <person name="Pursley I."/>
            <person name="Horton D.L."/>
            <person name="Alikhan N.F."/>
            <person name="Baker D."/>
            <person name="Gharbi K."/>
            <person name="Hall N."/>
            <person name="Watson M."/>
            <person name="Adriaenssens E.M."/>
            <person name="Foster-Nyarko E."/>
            <person name="Jarju S."/>
            <person name="Secka A."/>
            <person name="Antonio M."/>
            <person name="Oren A."/>
            <person name="Chaudhuri R.R."/>
            <person name="La Ragione R."/>
            <person name="Hildebrand F."/>
            <person name="Pallen M.J."/>
        </authorList>
    </citation>
    <scope>NUCLEOTIDE SEQUENCE</scope>
    <source>
        <strain evidence="2">CHK188-16595</strain>
    </source>
</reference>
<feature type="transmembrane region" description="Helical" evidence="1">
    <location>
        <begin position="6"/>
        <end position="22"/>
    </location>
</feature>
<keyword evidence="1" id="KW-1133">Transmembrane helix</keyword>
<dbReference type="AlphaFoldDB" id="A0A9D2MJL8"/>
<gene>
    <name evidence="2" type="ORF">IAA37_06205</name>
</gene>
<keyword evidence="1" id="KW-0472">Membrane</keyword>
<evidence type="ECO:0000313" key="2">
    <source>
        <dbReference type="EMBL" id="HJB75249.1"/>
    </source>
</evidence>
<evidence type="ECO:0000256" key="1">
    <source>
        <dbReference type="SAM" id="Phobius"/>
    </source>
</evidence>
<comment type="caution">
    <text evidence="2">The sequence shown here is derived from an EMBL/GenBank/DDBJ whole genome shotgun (WGS) entry which is preliminary data.</text>
</comment>
<organism evidence="2 3">
    <name type="scientific">Candidatus Eubacterium faecale</name>
    <dbReference type="NCBI Taxonomy" id="2838568"/>
    <lineage>
        <taxon>Bacteria</taxon>
        <taxon>Bacillati</taxon>
        <taxon>Bacillota</taxon>
        <taxon>Clostridia</taxon>
        <taxon>Eubacteriales</taxon>
        <taxon>Eubacteriaceae</taxon>
        <taxon>Eubacterium</taxon>
    </lineage>
</organism>
<proteinExistence type="predicted"/>
<sequence>MKILGILLINLVCAATGAYYALKTKDRCETARQLIQMADMMSVELSFSADNSRKIINRLRKEKSLSKLGFLNDIDLENIDIKTGLDPADDEKVNMLFRNLGSTDVSSMLKIINSFKESISASLKGYTEYSKSHSRLFVAFGILGGLAVSIVLI</sequence>
<dbReference type="Proteomes" id="UP000823877">
    <property type="component" value="Unassembled WGS sequence"/>
</dbReference>
<evidence type="ECO:0000313" key="3">
    <source>
        <dbReference type="Proteomes" id="UP000823877"/>
    </source>
</evidence>
<accession>A0A9D2MJL8</accession>